<dbReference type="AlphaFoldDB" id="A0A9W9UR01"/>
<evidence type="ECO:0000313" key="1">
    <source>
        <dbReference type="EMBL" id="KAJ5354308.1"/>
    </source>
</evidence>
<proteinExistence type="predicted"/>
<name>A0A9W9UR01_PENBR</name>
<dbReference type="Proteomes" id="UP001148299">
    <property type="component" value="Unassembled WGS sequence"/>
</dbReference>
<sequence length="243" mass="27179">MAHAHVDPPSYCTEDPPVYSPTCQSLVPPVVYTLNRHPSLGDYQAISDNGDVAFSVEVHNWKISTPDMRIYQGTKESGQRVAECTYAESDTSSRCDTGWIRGSNNSHHLGGKMLVAWWTRTTQNTVALYRFAAMVQPGPTQETSHVKTPRTFAWVRSSTLNLLDEETGSVVATAHQPQSGSMQYSRLEITTTHGREFDLIALSTYIVLLEKQRLHRDSSSNAMVNNSSSVSRIGDYIMSWKRH</sequence>
<organism evidence="1 2">
    <name type="scientific">Penicillium brevicompactum</name>
    <dbReference type="NCBI Taxonomy" id="5074"/>
    <lineage>
        <taxon>Eukaryota</taxon>
        <taxon>Fungi</taxon>
        <taxon>Dikarya</taxon>
        <taxon>Ascomycota</taxon>
        <taxon>Pezizomycotina</taxon>
        <taxon>Eurotiomycetes</taxon>
        <taxon>Eurotiomycetidae</taxon>
        <taxon>Eurotiales</taxon>
        <taxon>Aspergillaceae</taxon>
        <taxon>Penicillium</taxon>
    </lineage>
</organism>
<comment type="caution">
    <text evidence="1">The sequence shown here is derived from an EMBL/GenBank/DDBJ whole genome shotgun (WGS) entry which is preliminary data.</text>
</comment>
<evidence type="ECO:0000313" key="2">
    <source>
        <dbReference type="Proteomes" id="UP001148299"/>
    </source>
</evidence>
<protein>
    <submittedName>
        <fullName evidence="1">C6 zinc finger domain protein</fullName>
    </submittedName>
</protein>
<reference evidence="1" key="2">
    <citation type="journal article" date="2023" name="IMA Fungus">
        <title>Comparative genomic study of the Penicillium genus elucidates a diverse pangenome and 15 lateral gene transfer events.</title>
        <authorList>
            <person name="Petersen C."/>
            <person name="Sorensen T."/>
            <person name="Nielsen M.R."/>
            <person name="Sondergaard T.E."/>
            <person name="Sorensen J.L."/>
            <person name="Fitzpatrick D.A."/>
            <person name="Frisvad J.C."/>
            <person name="Nielsen K.L."/>
        </authorList>
    </citation>
    <scope>NUCLEOTIDE SEQUENCE</scope>
    <source>
        <strain evidence="1">IBT 35675</strain>
    </source>
</reference>
<reference evidence="1" key="1">
    <citation type="submission" date="2022-12" db="EMBL/GenBank/DDBJ databases">
        <authorList>
            <person name="Petersen C."/>
        </authorList>
    </citation>
    <scope>NUCLEOTIDE SEQUENCE</scope>
    <source>
        <strain evidence="1">IBT 35675</strain>
    </source>
</reference>
<dbReference type="EMBL" id="JAPZBR010000005">
    <property type="protein sequence ID" value="KAJ5354308.1"/>
    <property type="molecule type" value="Genomic_DNA"/>
</dbReference>
<gene>
    <name evidence="1" type="ORF">N7541_006872</name>
</gene>
<keyword evidence="2" id="KW-1185">Reference proteome</keyword>
<accession>A0A9W9UR01</accession>